<dbReference type="Pfam" id="PF02880">
    <property type="entry name" value="PGM_PMM_III"/>
    <property type="match status" value="1"/>
</dbReference>
<dbReference type="InterPro" id="IPR016066">
    <property type="entry name" value="A-D-PHexomutase_CS"/>
</dbReference>
<evidence type="ECO:0000256" key="5">
    <source>
        <dbReference type="ARBA" id="ARBA00022842"/>
    </source>
</evidence>
<feature type="domain" description="Alpha-D-phosphohexomutase alpha/beta/alpha" evidence="9">
    <location>
        <begin position="10"/>
        <end position="134"/>
    </location>
</feature>
<comment type="similarity">
    <text evidence="2 7">Belongs to the phosphohexose mutase family.</text>
</comment>
<dbReference type="AlphaFoldDB" id="A0A2C9CW20"/>
<evidence type="ECO:0000256" key="7">
    <source>
        <dbReference type="RuleBase" id="RU004326"/>
    </source>
</evidence>
<evidence type="ECO:0000256" key="2">
    <source>
        <dbReference type="ARBA" id="ARBA00010231"/>
    </source>
</evidence>
<evidence type="ECO:0000256" key="6">
    <source>
        <dbReference type="ARBA" id="ARBA00023235"/>
    </source>
</evidence>
<feature type="domain" description="Alpha-D-phosphohexomutase alpha/beta/alpha" evidence="10">
    <location>
        <begin position="153"/>
        <end position="257"/>
    </location>
</feature>
<dbReference type="InterPro" id="IPR036900">
    <property type="entry name" value="A-D-PHexomutase_C_sf"/>
</dbReference>
<dbReference type="OrthoDB" id="9803322at2"/>
<evidence type="ECO:0000259" key="11">
    <source>
        <dbReference type="Pfam" id="PF02880"/>
    </source>
</evidence>
<dbReference type="GO" id="GO:0000287">
    <property type="term" value="F:magnesium ion binding"/>
    <property type="evidence" value="ECO:0007669"/>
    <property type="project" value="InterPro"/>
</dbReference>
<dbReference type="CDD" id="cd03089">
    <property type="entry name" value="PMM_PGM"/>
    <property type="match status" value="1"/>
</dbReference>
<dbReference type="Proteomes" id="UP000220034">
    <property type="component" value="Unassembled WGS sequence"/>
</dbReference>
<evidence type="ECO:0000313" key="13">
    <source>
        <dbReference type="Proteomes" id="UP000220034"/>
    </source>
</evidence>
<comment type="cofactor">
    <cofactor evidence="1">
        <name>Mg(2+)</name>
        <dbReference type="ChEBI" id="CHEBI:18420"/>
    </cofactor>
</comment>
<keyword evidence="6" id="KW-0413">Isomerase</keyword>
<evidence type="ECO:0000256" key="4">
    <source>
        <dbReference type="ARBA" id="ARBA00022723"/>
    </source>
</evidence>
<evidence type="ECO:0000259" key="9">
    <source>
        <dbReference type="Pfam" id="PF02878"/>
    </source>
</evidence>
<dbReference type="InterPro" id="IPR005843">
    <property type="entry name" value="A-D-PHexomutase_C"/>
</dbReference>
<dbReference type="SUPFAM" id="SSF55957">
    <property type="entry name" value="Phosphoglucomutase, C-terminal domain"/>
    <property type="match status" value="1"/>
</dbReference>
<evidence type="ECO:0000259" key="10">
    <source>
        <dbReference type="Pfam" id="PF02879"/>
    </source>
</evidence>
<dbReference type="EMBL" id="OCTN01000011">
    <property type="protein sequence ID" value="SOH95504.1"/>
    <property type="molecule type" value="Genomic_DNA"/>
</dbReference>
<feature type="domain" description="Alpha-D-phosphohexomutase alpha/beta/alpha" evidence="11">
    <location>
        <begin position="262"/>
        <end position="368"/>
    </location>
</feature>
<dbReference type="GO" id="GO:0016868">
    <property type="term" value="F:intramolecular phosphotransferase activity"/>
    <property type="evidence" value="ECO:0007669"/>
    <property type="project" value="InterPro"/>
</dbReference>
<dbReference type="Pfam" id="PF02878">
    <property type="entry name" value="PGM_PMM_I"/>
    <property type="match status" value="1"/>
</dbReference>
<dbReference type="Pfam" id="PF00408">
    <property type="entry name" value="PGM_PMM_IV"/>
    <property type="match status" value="1"/>
</dbReference>
<sequence length="455" mass="48722">MTLPYPLTCFKAYDVRGRLGDTLDADIARAIGRGFAAARMPKSVVIGRDARESSADLAQALAEGLIAGGVEVLDIGLCGTEEVYFATDHLEADGGLCVTASHNPIDYNGIKLVQAGARPLTPAELGAVREASETTHSDAQTPGTLRTADPRAAYVERVLSFVQPKALSPLKVLVNAGNGAAGPTLDAIIAALTTAGAPIEWVRMHHEPDHTFPNGIPNPLLEKNQPVTSEAVLANGCDLGLAWDGDFDRCFFFDGDGRFVPGEYMVGLLGAAFLERNPGSKIVHDPRVTWNTIDLVTASGGQPVQAQTGHAFVKAVMREHDAVYGGEMSAHHYFRDFMYCDSGMIPALLVIAHMSATGRSLSDLVAARRAAFPSSGEINFEVDNADAATARVMAVFAGAEERRDDTDGISLEFPQWRFNLRRSNTEPLLRLNVETRGDADLLAARVAELEVLIRG</sequence>
<name>A0A2C9CW20_9RHOB</name>
<dbReference type="PRINTS" id="PR00509">
    <property type="entry name" value="PGMPMM"/>
</dbReference>
<dbReference type="Gene3D" id="3.30.310.50">
    <property type="entry name" value="Alpha-D-phosphohexomutase, C-terminal domain"/>
    <property type="match status" value="1"/>
</dbReference>
<dbReference type="InterPro" id="IPR005844">
    <property type="entry name" value="A-D-PHexomutase_a/b/a-I"/>
</dbReference>
<keyword evidence="13" id="KW-1185">Reference proteome</keyword>
<evidence type="ECO:0000259" key="8">
    <source>
        <dbReference type="Pfam" id="PF00408"/>
    </source>
</evidence>
<dbReference type="InterPro" id="IPR005845">
    <property type="entry name" value="A-D-PHexomutase_a/b/a-II"/>
</dbReference>
<accession>A0A2C9CW20</accession>
<gene>
    <name evidence="12" type="ORF">SAMN06273572_11184</name>
</gene>
<keyword evidence="3" id="KW-0597">Phosphoprotein</keyword>
<keyword evidence="5 7" id="KW-0460">Magnesium</keyword>
<dbReference type="Pfam" id="PF02879">
    <property type="entry name" value="PGM_PMM_II"/>
    <property type="match status" value="1"/>
</dbReference>
<dbReference type="InterPro" id="IPR005841">
    <property type="entry name" value="Alpha-D-phosphohexomutase_SF"/>
</dbReference>
<dbReference type="PROSITE" id="PS00710">
    <property type="entry name" value="PGM_PMM"/>
    <property type="match status" value="1"/>
</dbReference>
<evidence type="ECO:0000256" key="3">
    <source>
        <dbReference type="ARBA" id="ARBA00022553"/>
    </source>
</evidence>
<dbReference type="RefSeq" id="WP_097932049.1">
    <property type="nucleotide sequence ID" value="NZ_OCTN01000011.1"/>
</dbReference>
<dbReference type="SUPFAM" id="SSF53738">
    <property type="entry name" value="Phosphoglucomutase, first 3 domains"/>
    <property type="match status" value="3"/>
</dbReference>
<dbReference type="GO" id="GO:0005975">
    <property type="term" value="P:carbohydrate metabolic process"/>
    <property type="evidence" value="ECO:0007669"/>
    <property type="project" value="InterPro"/>
</dbReference>
<evidence type="ECO:0000313" key="12">
    <source>
        <dbReference type="EMBL" id="SOH95504.1"/>
    </source>
</evidence>
<keyword evidence="4 7" id="KW-0479">Metal-binding</keyword>
<reference evidence="13" key="1">
    <citation type="submission" date="2017-09" db="EMBL/GenBank/DDBJ databases">
        <authorList>
            <person name="Varghese N."/>
            <person name="Submissions S."/>
        </authorList>
    </citation>
    <scope>NUCLEOTIDE SEQUENCE [LARGE SCALE GENOMIC DNA]</scope>
    <source>
        <strain evidence="13">C7</strain>
    </source>
</reference>
<protein>
    <submittedName>
        <fullName evidence="12">Phosphomannomutase</fullName>
    </submittedName>
</protein>
<dbReference type="PANTHER" id="PTHR43771">
    <property type="entry name" value="PHOSPHOMANNOMUTASE"/>
    <property type="match status" value="1"/>
</dbReference>
<dbReference type="InterPro" id="IPR005846">
    <property type="entry name" value="A-D-PHexomutase_a/b/a-III"/>
</dbReference>
<feature type="domain" description="Alpha-D-phosphohexomutase C-terminal" evidence="8">
    <location>
        <begin position="377"/>
        <end position="448"/>
    </location>
</feature>
<proteinExistence type="inferred from homology"/>
<evidence type="ECO:0000256" key="1">
    <source>
        <dbReference type="ARBA" id="ARBA00001946"/>
    </source>
</evidence>
<dbReference type="InterPro" id="IPR016055">
    <property type="entry name" value="A-D-PHexomutase_a/b/a-I/II/III"/>
</dbReference>
<organism evidence="12 13">
    <name type="scientific">Pontivivens marinum</name>
    <dbReference type="NCBI Taxonomy" id="1690039"/>
    <lineage>
        <taxon>Bacteria</taxon>
        <taxon>Pseudomonadati</taxon>
        <taxon>Pseudomonadota</taxon>
        <taxon>Alphaproteobacteria</taxon>
        <taxon>Rhodobacterales</taxon>
        <taxon>Paracoccaceae</taxon>
        <taxon>Pontivivens</taxon>
    </lineage>
</organism>
<dbReference type="Gene3D" id="3.40.120.10">
    <property type="entry name" value="Alpha-D-Glucose-1,6-Bisphosphate, subunit A, domain 3"/>
    <property type="match status" value="3"/>
</dbReference>
<dbReference type="PANTHER" id="PTHR43771:SF1">
    <property type="entry name" value="PHOSPHOMANNOMUTASE"/>
    <property type="match status" value="1"/>
</dbReference>